<dbReference type="EMBL" id="CAKXAJ010018114">
    <property type="protein sequence ID" value="CAH2217459.1"/>
    <property type="molecule type" value="Genomic_DNA"/>
</dbReference>
<dbReference type="InterPro" id="IPR015943">
    <property type="entry name" value="WD40/YVTN_repeat-like_dom_sf"/>
</dbReference>
<keyword evidence="3" id="KW-1185">Reference proteome</keyword>
<reference evidence="2" key="1">
    <citation type="submission" date="2022-03" db="EMBL/GenBank/DDBJ databases">
        <authorList>
            <person name="Lindestad O."/>
        </authorList>
    </citation>
    <scope>NUCLEOTIDE SEQUENCE</scope>
</reference>
<evidence type="ECO:0000313" key="3">
    <source>
        <dbReference type="Proteomes" id="UP000838756"/>
    </source>
</evidence>
<sequence length="312" mass="36714">MWKLFVLPVYGFLTAQAKQMPCYACLNSVCYSPYDRIFTDQKLSGQLAVDRNANIIYYHYKDNGKDFTKAFDLTKANSTFLPLNFTFAHAVDQTTRDLYLSGEKGIFKYNPKENTAELYAVKDKTIWHMHFEDSLYYTEFRHKGLFTINNKKPKEIPELNEYHIDDFIVDKYRDIYFMSDSALFVFRNGSKKPELFKDEIYFLTTDKNGEAYFVQPYTRGIYKIDYRNARMTEVGAFKRGLAFKVVFDGDNHIVFYESTKKILYYLSPVLSKCTVTTRGVGKNRRKVVVRKSNRDNPRIHRGRLEFKSSQIL</sequence>
<feature type="chain" id="PRO_5035856667" evidence="1">
    <location>
        <begin position="18"/>
        <end position="312"/>
    </location>
</feature>
<evidence type="ECO:0000256" key="1">
    <source>
        <dbReference type="SAM" id="SignalP"/>
    </source>
</evidence>
<keyword evidence="1" id="KW-0732">Signal</keyword>
<gene>
    <name evidence="2" type="primary">jg23116</name>
    <name evidence="2" type="ORF">PAEG_LOCUS5349</name>
</gene>
<name>A0A8S4QVF1_9NEOP</name>
<comment type="caution">
    <text evidence="2">The sequence shown here is derived from an EMBL/GenBank/DDBJ whole genome shotgun (WGS) entry which is preliminary data.</text>
</comment>
<dbReference type="Gene3D" id="2.130.10.10">
    <property type="entry name" value="YVTN repeat-like/Quinoprotein amine dehydrogenase"/>
    <property type="match status" value="1"/>
</dbReference>
<feature type="signal peptide" evidence="1">
    <location>
        <begin position="1"/>
        <end position="17"/>
    </location>
</feature>
<dbReference type="SUPFAM" id="SSF101898">
    <property type="entry name" value="NHL repeat"/>
    <property type="match status" value="1"/>
</dbReference>
<proteinExistence type="predicted"/>
<organism evidence="2 3">
    <name type="scientific">Pararge aegeria aegeria</name>
    <dbReference type="NCBI Taxonomy" id="348720"/>
    <lineage>
        <taxon>Eukaryota</taxon>
        <taxon>Metazoa</taxon>
        <taxon>Ecdysozoa</taxon>
        <taxon>Arthropoda</taxon>
        <taxon>Hexapoda</taxon>
        <taxon>Insecta</taxon>
        <taxon>Pterygota</taxon>
        <taxon>Neoptera</taxon>
        <taxon>Endopterygota</taxon>
        <taxon>Lepidoptera</taxon>
        <taxon>Glossata</taxon>
        <taxon>Ditrysia</taxon>
        <taxon>Papilionoidea</taxon>
        <taxon>Nymphalidae</taxon>
        <taxon>Satyrinae</taxon>
        <taxon>Satyrini</taxon>
        <taxon>Parargina</taxon>
        <taxon>Pararge</taxon>
    </lineage>
</organism>
<accession>A0A8S4QVF1</accession>
<dbReference type="Proteomes" id="UP000838756">
    <property type="component" value="Unassembled WGS sequence"/>
</dbReference>
<protein>
    <submittedName>
        <fullName evidence="2">Jg23116 protein</fullName>
    </submittedName>
</protein>
<dbReference type="AlphaFoldDB" id="A0A8S4QVF1"/>
<evidence type="ECO:0000313" key="2">
    <source>
        <dbReference type="EMBL" id="CAH2217459.1"/>
    </source>
</evidence>
<dbReference type="OrthoDB" id="7432964at2759"/>